<evidence type="ECO:0000313" key="5">
    <source>
        <dbReference type="Proteomes" id="UP001605036"/>
    </source>
</evidence>
<name>A0ABD1XL97_9MARC</name>
<dbReference type="GO" id="GO:0008270">
    <property type="term" value="F:zinc ion binding"/>
    <property type="evidence" value="ECO:0007669"/>
    <property type="project" value="UniProtKB-KW"/>
</dbReference>
<accession>A0ABD1XL97</accession>
<comment type="similarity">
    <text evidence="1">Belongs to the multicopper oxidase family.</text>
</comment>
<dbReference type="InterPro" id="IPR001841">
    <property type="entry name" value="Znf_RING"/>
</dbReference>
<dbReference type="PROSITE" id="PS50089">
    <property type="entry name" value="ZF_RING_2"/>
    <property type="match status" value="1"/>
</dbReference>
<dbReference type="InterPro" id="IPR011706">
    <property type="entry name" value="Cu-oxidase_C"/>
</dbReference>
<dbReference type="PANTHER" id="PTHR48267">
    <property type="entry name" value="CUPREDOXIN SUPERFAMILY PROTEIN"/>
    <property type="match status" value="1"/>
</dbReference>
<dbReference type="AlphaFoldDB" id="A0ABD1XL97"/>
<dbReference type="SUPFAM" id="SSF57850">
    <property type="entry name" value="RING/U-box"/>
    <property type="match status" value="1"/>
</dbReference>
<comment type="caution">
    <text evidence="4">The sequence shown here is derived from an EMBL/GenBank/DDBJ whole genome shotgun (WGS) entry which is preliminary data.</text>
</comment>
<dbReference type="Gene3D" id="3.30.40.10">
    <property type="entry name" value="Zinc/RING finger domain, C3HC4 (zinc finger)"/>
    <property type="match status" value="1"/>
</dbReference>
<keyword evidence="2" id="KW-0863">Zinc-finger</keyword>
<proteinExistence type="inferred from homology"/>
<dbReference type="PANTHER" id="PTHR48267:SF1">
    <property type="entry name" value="BILIRUBIN OXIDASE"/>
    <property type="match status" value="1"/>
</dbReference>
<keyword evidence="2" id="KW-0862">Zinc</keyword>
<dbReference type="InterPro" id="IPR013083">
    <property type="entry name" value="Znf_RING/FYVE/PHD"/>
</dbReference>
<dbReference type="Proteomes" id="UP001605036">
    <property type="component" value="Unassembled WGS sequence"/>
</dbReference>
<dbReference type="EMBL" id="JBHFFA010000008">
    <property type="protein sequence ID" value="KAL2609725.1"/>
    <property type="molecule type" value="Genomic_DNA"/>
</dbReference>
<keyword evidence="2" id="KW-0479">Metal-binding</keyword>
<dbReference type="InterPro" id="IPR045087">
    <property type="entry name" value="Cu-oxidase_fam"/>
</dbReference>
<evidence type="ECO:0000313" key="4">
    <source>
        <dbReference type="EMBL" id="KAL2609725.1"/>
    </source>
</evidence>
<dbReference type="Gene3D" id="2.60.40.420">
    <property type="entry name" value="Cupredoxins - blue copper proteins"/>
    <property type="match status" value="2"/>
</dbReference>
<keyword evidence="5" id="KW-1185">Reference proteome</keyword>
<reference evidence="4 5" key="1">
    <citation type="submission" date="2024-09" db="EMBL/GenBank/DDBJ databases">
        <title>Chromosome-scale assembly of Riccia fluitans.</title>
        <authorList>
            <person name="Paukszto L."/>
            <person name="Sawicki J."/>
            <person name="Karawczyk K."/>
            <person name="Piernik-Szablinska J."/>
            <person name="Szczecinska M."/>
            <person name="Mazdziarz M."/>
        </authorList>
    </citation>
    <scope>NUCLEOTIDE SEQUENCE [LARGE SCALE GENOMIC DNA]</scope>
    <source>
        <strain evidence="4">Rf_01</strain>
        <tissue evidence="4">Aerial parts of the thallus</tissue>
    </source>
</reference>
<protein>
    <recommendedName>
        <fullName evidence="3">RING-type domain-containing protein</fullName>
    </recommendedName>
</protein>
<dbReference type="InterPro" id="IPR008972">
    <property type="entry name" value="Cupredoxin"/>
</dbReference>
<gene>
    <name evidence="4" type="ORF">R1flu_028298</name>
</gene>
<sequence length="404" mass="46456">MLLQSEVSLEISPWIKACTGSTPRTEGFPSSFTCTQDRFSRSPTATLLIIQDTQLHADGSINFPTIGVSPKVHPSWCPEYYGDTIIVNGKAWPYMNVYPIKYRFRMLNAANARYFVMTLSHPKLRFYQIGTDGGYLEKPLKVKTLTMGPAERLDFIIDFSKSSKLENPPQVQSDSAPENFTLPQFDIPSSDKLGKRVKIRTSKDTKVRRLTLTEYDDGNENPVGSLLNGLRWRDPVTKTPELNSTEIWEIINLTEDAHPIHIHLVAFRVKLQQSFDIRIHSQIRIPSAESRGFRIRETLHERVKLQTRSIFLEDELRKIRESLHNCVRELETQKELHEFLELEKASLSQERDMQKCLMCKSNIRNTIIFPCMHFLYYSDCLSDYHPQRRSNECPTCGSPVGAAV</sequence>
<evidence type="ECO:0000256" key="2">
    <source>
        <dbReference type="PROSITE-ProRule" id="PRU00175"/>
    </source>
</evidence>
<dbReference type="Pfam" id="PF07731">
    <property type="entry name" value="Cu-oxidase_2"/>
    <property type="match status" value="1"/>
</dbReference>
<organism evidence="4 5">
    <name type="scientific">Riccia fluitans</name>
    <dbReference type="NCBI Taxonomy" id="41844"/>
    <lineage>
        <taxon>Eukaryota</taxon>
        <taxon>Viridiplantae</taxon>
        <taxon>Streptophyta</taxon>
        <taxon>Embryophyta</taxon>
        <taxon>Marchantiophyta</taxon>
        <taxon>Marchantiopsida</taxon>
        <taxon>Marchantiidae</taxon>
        <taxon>Marchantiales</taxon>
        <taxon>Ricciaceae</taxon>
        <taxon>Riccia</taxon>
    </lineage>
</organism>
<evidence type="ECO:0000259" key="3">
    <source>
        <dbReference type="PROSITE" id="PS50089"/>
    </source>
</evidence>
<feature type="domain" description="RING-type" evidence="3">
    <location>
        <begin position="356"/>
        <end position="396"/>
    </location>
</feature>
<dbReference type="CDD" id="cd13868">
    <property type="entry name" value="CuRO_2_CotA_like"/>
    <property type="match status" value="1"/>
</dbReference>
<dbReference type="Pfam" id="PF13920">
    <property type="entry name" value="zf-C3HC4_3"/>
    <property type="match status" value="1"/>
</dbReference>
<dbReference type="SUPFAM" id="SSF49503">
    <property type="entry name" value="Cupredoxins"/>
    <property type="match status" value="2"/>
</dbReference>
<evidence type="ECO:0000256" key="1">
    <source>
        <dbReference type="ARBA" id="ARBA00010609"/>
    </source>
</evidence>